<proteinExistence type="predicted"/>
<dbReference type="EMBL" id="VOLQ01000009">
    <property type="protein sequence ID" value="TWX68972.1"/>
    <property type="molecule type" value="Genomic_DNA"/>
</dbReference>
<organism evidence="3 5">
    <name type="scientific">Colwellia hornerae</name>
    <dbReference type="NCBI Taxonomy" id="89402"/>
    <lineage>
        <taxon>Bacteria</taxon>
        <taxon>Pseudomonadati</taxon>
        <taxon>Pseudomonadota</taxon>
        <taxon>Gammaproteobacteria</taxon>
        <taxon>Alteromonadales</taxon>
        <taxon>Colwelliaceae</taxon>
        <taxon>Colwellia</taxon>
    </lineage>
</organism>
<feature type="transmembrane region" description="Helical" evidence="1">
    <location>
        <begin position="50"/>
        <end position="73"/>
    </location>
</feature>
<evidence type="ECO:0000313" key="3">
    <source>
        <dbReference type="EMBL" id="TWX68972.1"/>
    </source>
</evidence>
<gene>
    <name evidence="2" type="ORF">ESZ26_08995</name>
    <name evidence="3" type="ORF">ESZ27_06435</name>
</gene>
<evidence type="ECO:0000313" key="5">
    <source>
        <dbReference type="Proteomes" id="UP000321917"/>
    </source>
</evidence>
<keyword evidence="1" id="KW-0472">Membrane</keyword>
<reference evidence="3 5" key="1">
    <citation type="submission" date="2019-07" db="EMBL/GenBank/DDBJ databases">
        <title>Genomes of sea-ice associated Colwellia species.</title>
        <authorList>
            <person name="Bowman J.P."/>
        </authorList>
    </citation>
    <scope>NUCLEOTIDE SEQUENCE [LARGE SCALE GENOMIC DNA]</scope>
    <source>
        <strain evidence="2 4">ACAM 607</strain>
        <strain evidence="3 5">IC036</strain>
    </source>
</reference>
<dbReference type="Proteomes" id="UP000321525">
    <property type="component" value="Unassembled WGS sequence"/>
</dbReference>
<feature type="transmembrane region" description="Helical" evidence="1">
    <location>
        <begin position="20"/>
        <end position="44"/>
    </location>
</feature>
<name>A0A5C6QK09_9GAMM</name>
<dbReference type="Proteomes" id="UP000321917">
    <property type="component" value="Unassembled WGS sequence"/>
</dbReference>
<comment type="caution">
    <text evidence="3">The sequence shown here is derived from an EMBL/GenBank/DDBJ whole genome shotgun (WGS) entry which is preliminary data.</text>
</comment>
<keyword evidence="4" id="KW-1185">Reference proteome</keyword>
<dbReference type="RefSeq" id="WP_146799411.1">
    <property type="nucleotide sequence ID" value="NZ_VOLP01000011.1"/>
</dbReference>
<keyword evidence="1" id="KW-1133">Transmembrane helix</keyword>
<keyword evidence="1" id="KW-0812">Transmembrane</keyword>
<dbReference type="EMBL" id="VOLR01000010">
    <property type="protein sequence ID" value="TWX60235.1"/>
    <property type="molecule type" value="Genomic_DNA"/>
</dbReference>
<evidence type="ECO:0000313" key="2">
    <source>
        <dbReference type="EMBL" id="TWX60235.1"/>
    </source>
</evidence>
<dbReference type="AlphaFoldDB" id="A0A5C6QK09"/>
<dbReference type="OrthoDB" id="9930016at2"/>
<protein>
    <submittedName>
        <fullName evidence="3">Uncharacterized protein</fullName>
    </submittedName>
</protein>
<sequence length="81" mass="8884">MGVGVKKLKEDDSSFTRKIVLFGVAILCSLFGLGLSLLVSLALLEPSTGQLANLLSSILFPVLASGYVLHYYYKHYFTRAK</sequence>
<accession>A0A5C6QK09</accession>
<evidence type="ECO:0000313" key="4">
    <source>
        <dbReference type="Proteomes" id="UP000321525"/>
    </source>
</evidence>
<evidence type="ECO:0000256" key="1">
    <source>
        <dbReference type="SAM" id="Phobius"/>
    </source>
</evidence>